<proteinExistence type="predicted"/>
<dbReference type="EMBL" id="JAZHXJ010000063">
    <property type="protein sequence ID" value="KAL1877576.1"/>
    <property type="molecule type" value="Genomic_DNA"/>
</dbReference>
<comment type="caution">
    <text evidence="2">The sequence shown here is derived from an EMBL/GenBank/DDBJ whole genome shotgun (WGS) entry which is preliminary data.</text>
</comment>
<feature type="compositionally biased region" description="Basic residues" evidence="1">
    <location>
        <begin position="141"/>
        <end position="152"/>
    </location>
</feature>
<keyword evidence="3" id="KW-1185">Reference proteome</keyword>
<feature type="compositionally biased region" description="Basic and acidic residues" evidence="1">
    <location>
        <begin position="93"/>
        <end position="106"/>
    </location>
</feature>
<accession>A0ABR3XNK7</accession>
<sequence length="373" mass="41938">MVCRESLTEIIKSQSQTIQALSVQGRGYGVVVDAPRIIHGNKYELDPPILEACKIILALANVVKNTGTVPREEPTEWVLSVKYAQQSRRSRERHSPRSRSSDRESFVGHQASQRRRSPSSTPSPGRPSGATEEMMTPSRSNAKRPPKRRRVRSAAERPLRENHPGHITHVMRMTKDDSSTASSSHVKGGFAIESESGPSRTWKANDMLTSQSPVDSEFIYVEPMDEIIDLRDLQDKKWDSVVIDVSYLRNTARHQVSALSNPGLGANLIAEEKALSLGLKIQPVESAGRNMYVLYEDRETMKKQHITGTVHIYWWPTQPVHARPITLPLRVCRSLPSNLQQRIILGKPFDSRRKHYIKAESLDAKDTGQDATI</sequence>
<name>A0ABR3XNK7_9PEZI</name>
<gene>
    <name evidence="2" type="ORF">VTK73DRAFT_8565</name>
</gene>
<evidence type="ECO:0000256" key="1">
    <source>
        <dbReference type="SAM" id="MobiDB-lite"/>
    </source>
</evidence>
<evidence type="ECO:0000313" key="3">
    <source>
        <dbReference type="Proteomes" id="UP001586593"/>
    </source>
</evidence>
<reference evidence="2 3" key="1">
    <citation type="journal article" date="2024" name="Commun. Biol.">
        <title>Comparative genomic analysis of thermophilic fungi reveals convergent evolutionary adaptations and gene losses.</title>
        <authorList>
            <person name="Steindorff A.S."/>
            <person name="Aguilar-Pontes M.V."/>
            <person name="Robinson A.J."/>
            <person name="Andreopoulos B."/>
            <person name="LaButti K."/>
            <person name="Kuo A."/>
            <person name="Mondo S."/>
            <person name="Riley R."/>
            <person name="Otillar R."/>
            <person name="Haridas S."/>
            <person name="Lipzen A."/>
            <person name="Grimwood J."/>
            <person name="Schmutz J."/>
            <person name="Clum A."/>
            <person name="Reid I.D."/>
            <person name="Moisan M.C."/>
            <person name="Butler G."/>
            <person name="Nguyen T.T.M."/>
            <person name="Dewar K."/>
            <person name="Conant G."/>
            <person name="Drula E."/>
            <person name="Henrissat B."/>
            <person name="Hansel C."/>
            <person name="Singer S."/>
            <person name="Hutchinson M.I."/>
            <person name="de Vries R.P."/>
            <person name="Natvig D.O."/>
            <person name="Powell A.J."/>
            <person name="Tsang A."/>
            <person name="Grigoriev I.V."/>
        </authorList>
    </citation>
    <scope>NUCLEOTIDE SEQUENCE [LARGE SCALE GENOMIC DNA]</scope>
    <source>
        <strain evidence="2 3">ATCC 24622</strain>
    </source>
</reference>
<feature type="region of interest" description="Disordered" evidence="1">
    <location>
        <begin position="83"/>
        <end position="198"/>
    </location>
</feature>
<evidence type="ECO:0000313" key="2">
    <source>
        <dbReference type="EMBL" id="KAL1877576.1"/>
    </source>
</evidence>
<dbReference type="Proteomes" id="UP001586593">
    <property type="component" value="Unassembled WGS sequence"/>
</dbReference>
<protein>
    <submittedName>
        <fullName evidence="2">Uncharacterized protein</fullName>
    </submittedName>
</protein>
<feature type="compositionally biased region" description="Low complexity" evidence="1">
    <location>
        <begin position="118"/>
        <end position="131"/>
    </location>
</feature>
<feature type="compositionally biased region" description="Basic and acidic residues" evidence="1">
    <location>
        <begin position="153"/>
        <end position="164"/>
    </location>
</feature>
<organism evidence="2 3">
    <name type="scientific">Phialemonium thermophilum</name>
    <dbReference type="NCBI Taxonomy" id="223376"/>
    <lineage>
        <taxon>Eukaryota</taxon>
        <taxon>Fungi</taxon>
        <taxon>Dikarya</taxon>
        <taxon>Ascomycota</taxon>
        <taxon>Pezizomycotina</taxon>
        <taxon>Sordariomycetes</taxon>
        <taxon>Sordariomycetidae</taxon>
        <taxon>Cephalothecales</taxon>
        <taxon>Cephalothecaceae</taxon>
        <taxon>Phialemonium</taxon>
    </lineage>
</organism>